<evidence type="ECO:0000313" key="1">
    <source>
        <dbReference type="EMBL" id="CAH1643637.1"/>
    </source>
</evidence>
<protein>
    <submittedName>
        <fullName evidence="1">Uncharacterized protein</fullName>
    </submittedName>
</protein>
<reference evidence="1" key="1">
    <citation type="submission" date="2022-02" db="EMBL/GenBank/DDBJ databases">
        <authorList>
            <person name="King R."/>
        </authorList>
    </citation>
    <scope>NUCLEOTIDE SEQUENCE</scope>
</reference>
<accession>A0A9P0N3R2</accession>
<sequence>MMLKFQNLNAQCTKPKNGATSAVAGAAVGVPLSWEPFYCVLQQDRRILTAYTSEELAVSLERYNKDVVTWYQVAYVRHASDILRSHVAKWRCHAEGNEKYREVRILPFVGTESNNNGEYSSRSLPRVRLDNGANVGTAGVRLRCWAAPPSITEEDVEEEIEEDAVSLRAMPAQGS</sequence>
<proteinExistence type="predicted"/>
<dbReference type="AlphaFoldDB" id="A0A9P0N3R2"/>
<organism evidence="1 2">
    <name type="scientific">Spodoptera littoralis</name>
    <name type="common">Egyptian cotton leafworm</name>
    <dbReference type="NCBI Taxonomy" id="7109"/>
    <lineage>
        <taxon>Eukaryota</taxon>
        <taxon>Metazoa</taxon>
        <taxon>Ecdysozoa</taxon>
        <taxon>Arthropoda</taxon>
        <taxon>Hexapoda</taxon>
        <taxon>Insecta</taxon>
        <taxon>Pterygota</taxon>
        <taxon>Neoptera</taxon>
        <taxon>Endopterygota</taxon>
        <taxon>Lepidoptera</taxon>
        <taxon>Glossata</taxon>
        <taxon>Ditrysia</taxon>
        <taxon>Noctuoidea</taxon>
        <taxon>Noctuidae</taxon>
        <taxon>Amphipyrinae</taxon>
        <taxon>Spodoptera</taxon>
    </lineage>
</organism>
<dbReference type="Proteomes" id="UP001153321">
    <property type="component" value="Chromosome 3"/>
</dbReference>
<dbReference type="EMBL" id="LR824534">
    <property type="protein sequence ID" value="CAH1643637.1"/>
    <property type="molecule type" value="Genomic_DNA"/>
</dbReference>
<evidence type="ECO:0000313" key="2">
    <source>
        <dbReference type="Proteomes" id="UP001153321"/>
    </source>
</evidence>
<gene>
    <name evidence="1" type="ORF">SPLIT_LOCUS8991</name>
</gene>
<keyword evidence="2" id="KW-1185">Reference proteome</keyword>
<name>A0A9P0N3R2_SPOLI</name>